<dbReference type="InterPro" id="IPR031571">
    <property type="entry name" value="RcpC_dom"/>
</dbReference>
<dbReference type="InterPro" id="IPR013974">
    <property type="entry name" value="SAF"/>
</dbReference>
<proteinExistence type="predicted"/>
<protein>
    <submittedName>
        <fullName evidence="4">Flp pilus assembly protein CpaB</fullName>
    </submittedName>
</protein>
<feature type="compositionally biased region" description="Low complexity" evidence="1">
    <location>
        <begin position="272"/>
        <end position="285"/>
    </location>
</feature>
<dbReference type="EMBL" id="CABPRZ010000003">
    <property type="protein sequence ID" value="VVD76618.1"/>
    <property type="molecule type" value="Genomic_DNA"/>
</dbReference>
<dbReference type="Pfam" id="PF08666">
    <property type="entry name" value="SAF"/>
    <property type="match status" value="1"/>
</dbReference>
<dbReference type="OrthoDB" id="9788329at2"/>
<dbReference type="Pfam" id="PF16976">
    <property type="entry name" value="RcpC"/>
    <property type="match status" value="1"/>
</dbReference>
<name>A0A5E4SQK7_9BURK</name>
<dbReference type="AlphaFoldDB" id="A0A5E4SQK7"/>
<dbReference type="CDD" id="cd11614">
    <property type="entry name" value="SAF_CpaB_FlgA_like"/>
    <property type="match status" value="1"/>
</dbReference>
<feature type="region of interest" description="Disordered" evidence="1">
    <location>
        <begin position="261"/>
        <end position="333"/>
    </location>
</feature>
<dbReference type="Proteomes" id="UP000414233">
    <property type="component" value="Unassembled WGS sequence"/>
</dbReference>
<evidence type="ECO:0000259" key="3">
    <source>
        <dbReference type="Pfam" id="PF16976"/>
    </source>
</evidence>
<feature type="domain" description="Flp pilus assembly protein RcpC/CpaB" evidence="3">
    <location>
        <begin position="112"/>
        <end position="234"/>
    </location>
</feature>
<organism evidence="4 5">
    <name type="scientific">Pandoraea terrae</name>
    <dbReference type="NCBI Taxonomy" id="1537710"/>
    <lineage>
        <taxon>Bacteria</taxon>
        <taxon>Pseudomonadati</taxon>
        <taxon>Pseudomonadota</taxon>
        <taxon>Betaproteobacteria</taxon>
        <taxon>Burkholderiales</taxon>
        <taxon>Burkholderiaceae</taxon>
        <taxon>Pandoraea</taxon>
    </lineage>
</organism>
<accession>A0A5E4SQK7</accession>
<evidence type="ECO:0000313" key="5">
    <source>
        <dbReference type="Proteomes" id="UP000414233"/>
    </source>
</evidence>
<keyword evidence="5" id="KW-1185">Reference proteome</keyword>
<feature type="compositionally biased region" description="Low complexity" evidence="1">
    <location>
        <begin position="298"/>
        <end position="312"/>
    </location>
</feature>
<evidence type="ECO:0000313" key="4">
    <source>
        <dbReference type="EMBL" id="VVD76618.1"/>
    </source>
</evidence>
<dbReference type="NCBIfam" id="TIGR03177">
    <property type="entry name" value="pilus_cpaB"/>
    <property type="match status" value="1"/>
</dbReference>
<evidence type="ECO:0000259" key="2">
    <source>
        <dbReference type="Pfam" id="PF08666"/>
    </source>
</evidence>
<sequence length="333" mass="33858">MSSLLRIAGLLIVAAIGAFVLRTLYVAASRPASSAPPAMDHVRAAAADLPQGLLLRDSDLAWRDFPHGQVPPGALVQSQDGGADLKGAVLRTSVSAGKPLGLADVIQPDAPGFLAAALKPGMRATSVAIDDVSGNAGLIQPGDYVDLLLTQQLDGTPGRPAPTDHSVAAETVVSRVRVLAVGSAFLRPKADAETKEQPKDAHQRARTVTFEVTPHTAQVIAVATHLGSLSLALRSFATSDRQQPAAGDEMEPQTPPVWASDVSRAVRTSSHGPAAAGGAARAPAPKVIVYRGSKVGDGTNTPAPPAGAAATPGSPPPTPAGQPQVAANPATQR</sequence>
<dbReference type="InterPro" id="IPR017592">
    <property type="entry name" value="Pilus_assmbl_Flp-typ_CpaB"/>
</dbReference>
<reference evidence="4 5" key="1">
    <citation type="submission" date="2019-08" db="EMBL/GenBank/DDBJ databases">
        <authorList>
            <person name="Peeters C."/>
        </authorList>
    </citation>
    <scope>NUCLEOTIDE SEQUENCE [LARGE SCALE GENOMIC DNA]</scope>
    <source>
        <strain evidence="4 5">LMG 30175</strain>
    </source>
</reference>
<dbReference type="RefSeq" id="WP_150695812.1">
    <property type="nucleotide sequence ID" value="NZ_CABPRZ010000003.1"/>
</dbReference>
<gene>
    <name evidence="4" type="ORF">PTE30175_00843</name>
</gene>
<feature type="domain" description="SAF" evidence="2">
    <location>
        <begin position="44"/>
        <end position="105"/>
    </location>
</feature>
<evidence type="ECO:0000256" key="1">
    <source>
        <dbReference type="SAM" id="MobiDB-lite"/>
    </source>
</evidence>